<feature type="compositionally biased region" description="Basic and acidic residues" evidence="1">
    <location>
        <begin position="97"/>
        <end position="108"/>
    </location>
</feature>
<proteinExistence type="predicted"/>
<sequence>MFLGVAGLGEVHPEPAGAVAVHVLGRGPLTQQRSPATKVHRHLPEPSGHVQREMRVGELLVEPDVAGDHRDRAQVGRRVEQAEQNRDAVVLGGVGVDDQRDRRHERAPCECGQNASSQR</sequence>
<organism evidence="2">
    <name type="scientific">bioreactor metagenome</name>
    <dbReference type="NCBI Taxonomy" id="1076179"/>
    <lineage>
        <taxon>unclassified sequences</taxon>
        <taxon>metagenomes</taxon>
        <taxon>ecological metagenomes</taxon>
    </lineage>
</organism>
<evidence type="ECO:0000313" key="2">
    <source>
        <dbReference type="EMBL" id="MPN38523.1"/>
    </source>
</evidence>
<comment type="caution">
    <text evidence="2">The sequence shown here is derived from an EMBL/GenBank/DDBJ whole genome shotgun (WGS) entry which is preliminary data.</text>
</comment>
<accession>A0A645HT10</accession>
<protein>
    <submittedName>
        <fullName evidence="2">Uncharacterized protein</fullName>
    </submittedName>
</protein>
<reference evidence="2" key="1">
    <citation type="submission" date="2019-08" db="EMBL/GenBank/DDBJ databases">
        <authorList>
            <person name="Kucharzyk K."/>
            <person name="Murdoch R.W."/>
            <person name="Higgins S."/>
            <person name="Loffler F."/>
        </authorList>
    </citation>
    <scope>NUCLEOTIDE SEQUENCE</scope>
</reference>
<feature type="compositionally biased region" description="Basic and acidic residues" evidence="1">
    <location>
        <begin position="66"/>
        <end position="86"/>
    </location>
</feature>
<feature type="region of interest" description="Disordered" evidence="1">
    <location>
        <begin position="31"/>
        <end position="119"/>
    </location>
</feature>
<evidence type="ECO:0000256" key="1">
    <source>
        <dbReference type="SAM" id="MobiDB-lite"/>
    </source>
</evidence>
<gene>
    <name evidence="2" type="ORF">SDC9_186047</name>
</gene>
<dbReference type="EMBL" id="VSSQ01093806">
    <property type="protein sequence ID" value="MPN38523.1"/>
    <property type="molecule type" value="Genomic_DNA"/>
</dbReference>
<dbReference type="AlphaFoldDB" id="A0A645HT10"/>
<name>A0A645HT10_9ZZZZ</name>